<keyword evidence="7" id="KW-1185">Reference proteome</keyword>
<organism evidence="6 7">
    <name type="scientific">Faecalicoccus pleomorphus</name>
    <dbReference type="NCBI Taxonomy" id="1323"/>
    <lineage>
        <taxon>Bacteria</taxon>
        <taxon>Bacillati</taxon>
        <taxon>Bacillota</taxon>
        <taxon>Erysipelotrichia</taxon>
        <taxon>Erysipelotrichales</taxon>
        <taxon>Erysipelotrichaceae</taxon>
        <taxon>Faecalicoccus</taxon>
    </lineage>
</organism>
<keyword evidence="2 5" id="KW-0812">Transmembrane</keyword>
<feature type="transmembrane region" description="Helical" evidence="5">
    <location>
        <begin position="81"/>
        <end position="102"/>
    </location>
</feature>
<evidence type="ECO:0000313" key="7">
    <source>
        <dbReference type="Proteomes" id="UP000255523"/>
    </source>
</evidence>
<dbReference type="AlphaFoldDB" id="A0A380LMS7"/>
<dbReference type="EMBL" id="UHFX01000003">
    <property type="protein sequence ID" value="SUO04553.1"/>
    <property type="molecule type" value="Genomic_DNA"/>
</dbReference>
<evidence type="ECO:0000256" key="2">
    <source>
        <dbReference type="ARBA" id="ARBA00022692"/>
    </source>
</evidence>
<evidence type="ECO:0000256" key="4">
    <source>
        <dbReference type="ARBA" id="ARBA00023136"/>
    </source>
</evidence>
<keyword evidence="3 5" id="KW-1133">Transmembrane helix</keyword>
<gene>
    <name evidence="6" type="ORF">NCTC11087_01474</name>
</gene>
<dbReference type="Proteomes" id="UP000255523">
    <property type="component" value="Unassembled WGS sequence"/>
</dbReference>
<accession>A0A380LMS7</accession>
<evidence type="ECO:0000256" key="5">
    <source>
        <dbReference type="SAM" id="Phobius"/>
    </source>
</evidence>
<evidence type="ECO:0000313" key="6">
    <source>
        <dbReference type="EMBL" id="SUO04553.1"/>
    </source>
</evidence>
<dbReference type="Pfam" id="PF01758">
    <property type="entry name" value="SBF"/>
    <property type="match status" value="1"/>
</dbReference>
<dbReference type="InterPro" id="IPR002657">
    <property type="entry name" value="BilAc:Na_symport/Acr3"/>
</dbReference>
<evidence type="ECO:0000256" key="1">
    <source>
        <dbReference type="ARBA" id="ARBA00004141"/>
    </source>
</evidence>
<dbReference type="GO" id="GO:0016020">
    <property type="term" value="C:membrane"/>
    <property type="evidence" value="ECO:0007669"/>
    <property type="project" value="UniProtKB-SubCell"/>
</dbReference>
<feature type="transmembrane region" description="Helical" evidence="5">
    <location>
        <begin position="108"/>
        <end position="130"/>
    </location>
</feature>
<dbReference type="Gene3D" id="1.20.1530.20">
    <property type="match status" value="1"/>
</dbReference>
<proteinExistence type="predicted"/>
<reference evidence="6 7" key="1">
    <citation type="submission" date="2018-06" db="EMBL/GenBank/DDBJ databases">
        <authorList>
            <consortium name="Pathogen Informatics"/>
            <person name="Doyle S."/>
        </authorList>
    </citation>
    <scope>NUCLEOTIDE SEQUENCE [LARGE SCALE GENOMIC DNA]</scope>
    <source>
        <strain evidence="6 7">NCTC11087</strain>
    </source>
</reference>
<sequence length="135" mass="15337">MKEVRNKLSQYNLELISHPGYGLKVQGDKLDVRLYLANSKSVHIFTSLEGYKVSFFRLIIVPLCTAIFMMLLLIHFYDIRMTLLIANSTPVGVMLAMFSQMYAGDFEYGARIVSLSTLLSLVSIPLVLSITRLLW</sequence>
<feature type="transmembrane region" description="Helical" evidence="5">
    <location>
        <begin position="55"/>
        <end position="74"/>
    </location>
</feature>
<keyword evidence="4 5" id="KW-0472">Membrane</keyword>
<comment type="subcellular location">
    <subcellularLocation>
        <location evidence="1">Membrane</location>
        <topology evidence="1">Multi-pass membrane protein</topology>
    </subcellularLocation>
</comment>
<evidence type="ECO:0000256" key="3">
    <source>
        <dbReference type="ARBA" id="ARBA00022989"/>
    </source>
</evidence>
<dbReference type="InterPro" id="IPR038770">
    <property type="entry name" value="Na+/solute_symporter_sf"/>
</dbReference>
<name>A0A380LMS7_9FIRM</name>
<protein>
    <submittedName>
        <fullName evidence="6">Permease</fullName>
    </submittedName>
</protein>